<proteinExistence type="predicted"/>
<evidence type="ECO:0000256" key="1">
    <source>
        <dbReference type="SAM" id="MobiDB-lite"/>
    </source>
</evidence>
<comment type="caution">
    <text evidence="2">The sequence shown here is derived from an EMBL/GenBank/DDBJ whole genome shotgun (WGS) entry which is preliminary data.</text>
</comment>
<keyword evidence="3" id="KW-1185">Reference proteome</keyword>
<feature type="compositionally biased region" description="Basic and acidic residues" evidence="1">
    <location>
        <begin position="47"/>
        <end position="62"/>
    </location>
</feature>
<dbReference type="Gene3D" id="3.40.720.10">
    <property type="entry name" value="Alkaline Phosphatase, subunit A"/>
    <property type="match status" value="1"/>
</dbReference>
<dbReference type="AlphaFoldDB" id="A0A5C4V7K1"/>
<reference evidence="2 3" key="1">
    <citation type="submission" date="2019-06" db="EMBL/GenBank/DDBJ databases">
        <title>Draft genome of Streptomyces sedi sp. JCM16909.</title>
        <authorList>
            <person name="Klykleung N."/>
            <person name="Tanasupawat S."/>
            <person name="Kudo T."/>
            <person name="Yuki M."/>
            <person name="Ohkuma M."/>
        </authorList>
    </citation>
    <scope>NUCLEOTIDE SEQUENCE [LARGE SCALE GENOMIC DNA]</scope>
    <source>
        <strain evidence="2 3">JCM 16909</strain>
    </source>
</reference>
<protein>
    <submittedName>
        <fullName evidence="2">Alkaline phosphatase family protein</fullName>
    </submittedName>
</protein>
<dbReference type="Pfam" id="PF01663">
    <property type="entry name" value="Phosphodiest"/>
    <property type="match status" value="1"/>
</dbReference>
<dbReference type="GO" id="GO:0016787">
    <property type="term" value="F:hydrolase activity"/>
    <property type="evidence" value="ECO:0007669"/>
    <property type="project" value="UniProtKB-ARBA"/>
</dbReference>
<name>A0A5C4V7K1_9ACTN</name>
<dbReference type="Proteomes" id="UP000311713">
    <property type="component" value="Unassembled WGS sequence"/>
</dbReference>
<sequence length="464" mass="49249">MRRPQLRGRPRLHGLHDGRRPVAAGQRGRGRPGDGPSGAGVRAGALRGDRGVRQVIPRHDGGRPPGAPPGGWPEPPSPLDPRLAPAPRYGTGALSDLLPAALAGLDVPGRRPAFALPPADRVCVFLIDGLGWEQLRAHAPLAPFLTSLLPTSRAGEGAPITSGFPSTTATSLASLGTGLPPGAHGLAGYRVLDPGSGALMHQLRWEPWTDPGRWQPHPTLFRGADAAGVAACQVSAPHFERTPLTRVALSGGTFLGRSDVRERMDVAAARLGEAARTLVYTYYAELDAAGHRFGVDSEEWRDQLILVDGLAQRLAERLPSRAVLYVTADHGMVDVPVTEEARFDFDHDWELRAGVAQLGGEGRARHLYTVPGAAEDVYAVWREVLAEDAWVATREEAVALGWFGPPGQAVESRVAPRIGDVVVAMTGAAAVVASETEPRETALIGMHGSLTPAEQLVPLLEVRT</sequence>
<dbReference type="EMBL" id="VDGT01000005">
    <property type="protein sequence ID" value="TNM31757.1"/>
    <property type="molecule type" value="Genomic_DNA"/>
</dbReference>
<dbReference type="InterPro" id="IPR002591">
    <property type="entry name" value="Phosphodiest/P_Trfase"/>
</dbReference>
<evidence type="ECO:0000313" key="3">
    <source>
        <dbReference type="Proteomes" id="UP000311713"/>
    </source>
</evidence>
<dbReference type="PANTHER" id="PTHR10151:SF120">
    <property type="entry name" value="BIS(5'-ADENOSYL)-TRIPHOSPHATASE"/>
    <property type="match status" value="1"/>
</dbReference>
<feature type="region of interest" description="Disordered" evidence="1">
    <location>
        <begin position="1"/>
        <end position="90"/>
    </location>
</feature>
<dbReference type="SUPFAM" id="SSF53649">
    <property type="entry name" value="Alkaline phosphatase-like"/>
    <property type="match status" value="1"/>
</dbReference>
<dbReference type="PANTHER" id="PTHR10151">
    <property type="entry name" value="ECTONUCLEOTIDE PYROPHOSPHATASE/PHOSPHODIESTERASE"/>
    <property type="match status" value="1"/>
</dbReference>
<accession>A0A5C4V7K1</accession>
<feature type="compositionally biased region" description="Pro residues" evidence="1">
    <location>
        <begin position="65"/>
        <end position="79"/>
    </location>
</feature>
<gene>
    <name evidence="2" type="ORF">FH715_09465</name>
</gene>
<dbReference type="OrthoDB" id="9779267at2"/>
<organism evidence="2 3">
    <name type="scientific">Streptomyces sedi</name>
    <dbReference type="NCBI Taxonomy" id="555059"/>
    <lineage>
        <taxon>Bacteria</taxon>
        <taxon>Bacillati</taxon>
        <taxon>Actinomycetota</taxon>
        <taxon>Actinomycetes</taxon>
        <taxon>Kitasatosporales</taxon>
        <taxon>Streptomycetaceae</taxon>
        <taxon>Streptomyces</taxon>
    </lineage>
</organism>
<feature type="compositionally biased region" description="Basic residues" evidence="1">
    <location>
        <begin position="1"/>
        <end position="13"/>
    </location>
</feature>
<dbReference type="InterPro" id="IPR017850">
    <property type="entry name" value="Alkaline_phosphatase_core_sf"/>
</dbReference>
<evidence type="ECO:0000313" key="2">
    <source>
        <dbReference type="EMBL" id="TNM31757.1"/>
    </source>
</evidence>